<evidence type="ECO:0000313" key="3">
    <source>
        <dbReference type="Proteomes" id="UP001589608"/>
    </source>
</evidence>
<dbReference type="EMBL" id="JBHMCA010000023">
    <property type="protein sequence ID" value="MFB9443932.1"/>
    <property type="molecule type" value="Genomic_DNA"/>
</dbReference>
<dbReference type="RefSeq" id="WP_223099148.1">
    <property type="nucleotide sequence ID" value="NZ_CP061913.1"/>
</dbReference>
<sequence>MNERRWWNGSWSRLTRRDVFVHNAADGRWQVELRRGGPAGRVRTRAFESEGEAIAWIESAVVAVEPNWREIGAAQRGKAKARTRRKVAKSGSGGDTGGLVA</sequence>
<feature type="compositionally biased region" description="Basic residues" evidence="1">
    <location>
        <begin position="77"/>
        <end position="88"/>
    </location>
</feature>
<organism evidence="2 3">
    <name type="scientific">Dactylosporangium vinaceum</name>
    <dbReference type="NCBI Taxonomy" id="53362"/>
    <lineage>
        <taxon>Bacteria</taxon>
        <taxon>Bacillati</taxon>
        <taxon>Actinomycetota</taxon>
        <taxon>Actinomycetes</taxon>
        <taxon>Micromonosporales</taxon>
        <taxon>Micromonosporaceae</taxon>
        <taxon>Dactylosporangium</taxon>
    </lineage>
</organism>
<accession>A0ABV5M500</accession>
<evidence type="ECO:0000256" key="1">
    <source>
        <dbReference type="SAM" id="MobiDB-lite"/>
    </source>
</evidence>
<proteinExistence type="predicted"/>
<feature type="compositionally biased region" description="Gly residues" evidence="1">
    <location>
        <begin position="91"/>
        <end position="101"/>
    </location>
</feature>
<dbReference type="Proteomes" id="UP001589608">
    <property type="component" value="Unassembled WGS sequence"/>
</dbReference>
<reference evidence="2 3" key="1">
    <citation type="submission" date="2024-09" db="EMBL/GenBank/DDBJ databases">
        <authorList>
            <person name="Sun Q."/>
            <person name="Mori K."/>
        </authorList>
    </citation>
    <scope>NUCLEOTIDE SEQUENCE [LARGE SCALE GENOMIC DNA]</scope>
    <source>
        <strain evidence="2 3">JCM 3307</strain>
    </source>
</reference>
<feature type="region of interest" description="Disordered" evidence="1">
    <location>
        <begin position="73"/>
        <end position="101"/>
    </location>
</feature>
<comment type="caution">
    <text evidence="2">The sequence shown here is derived from an EMBL/GenBank/DDBJ whole genome shotgun (WGS) entry which is preliminary data.</text>
</comment>
<evidence type="ECO:0000313" key="2">
    <source>
        <dbReference type="EMBL" id="MFB9443932.1"/>
    </source>
</evidence>
<protein>
    <recommendedName>
        <fullName evidence="4">AP2/ERF domain-containing protein</fullName>
    </recommendedName>
</protein>
<name>A0ABV5M500_9ACTN</name>
<evidence type="ECO:0008006" key="4">
    <source>
        <dbReference type="Google" id="ProtNLM"/>
    </source>
</evidence>
<gene>
    <name evidence="2" type="ORF">ACFFTR_12660</name>
</gene>
<keyword evidence="3" id="KW-1185">Reference proteome</keyword>